<dbReference type="Proteomes" id="UP000343335">
    <property type="component" value="Unassembled WGS sequence"/>
</dbReference>
<evidence type="ECO:0000259" key="6">
    <source>
        <dbReference type="Pfam" id="PF13473"/>
    </source>
</evidence>
<dbReference type="GO" id="GO:0009055">
    <property type="term" value="F:electron transfer activity"/>
    <property type="evidence" value="ECO:0007669"/>
    <property type="project" value="InterPro"/>
</dbReference>
<protein>
    <submittedName>
        <fullName evidence="7">Putative Amicyanin</fullName>
    </submittedName>
</protein>
<evidence type="ECO:0000313" key="7">
    <source>
        <dbReference type="EMBL" id="VVD69651.1"/>
    </source>
</evidence>
<dbReference type="InterPro" id="IPR008972">
    <property type="entry name" value="Cupredoxin"/>
</dbReference>
<feature type="binding site" evidence="5">
    <location>
        <position position="124"/>
    </location>
    <ligand>
        <name>Cu cation</name>
        <dbReference type="ChEBI" id="CHEBI:23378"/>
    </ligand>
</feature>
<dbReference type="InterPro" id="IPR035668">
    <property type="entry name" value="Amicyanin"/>
</dbReference>
<feature type="domain" description="EfeO-type cupredoxin-like" evidence="6">
    <location>
        <begin position="38"/>
        <end position="136"/>
    </location>
</feature>
<dbReference type="GO" id="GO:0042597">
    <property type="term" value="C:periplasmic space"/>
    <property type="evidence" value="ECO:0007669"/>
    <property type="project" value="UniProtKB-SubCell"/>
</dbReference>
<keyword evidence="5" id="KW-0186">Copper</keyword>
<reference evidence="7 8" key="1">
    <citation type="submission" date="2019-08" db="EMBL/GenBank/DDBJ databases">
        <authorList>
            <person name="Peeters C."/>
        </authorList>
    </citation>
    <scope>NUCLEOTIDE SEQUENCE [LARGE SCALE GENOMIC DNA]</scope>
    <source>
        <strain evidence="7 8">LMG 31010</strain>
    </source>
</reference>
<dbReference type="InterPro" id="IPR002386">
    <property type="entry name" value="Amicyanin/Pseudoazurin"/>
</dbReference>
<feature type="binding site" evidence="5">
    <location>
        <position position="127"/>
    </location>
    <ligand>
        <name>Cu cation</name>
        <dbReference type="ChEBI" id="CHEBI:23378"/>
    </ligand>
</feature>
<feature type="binding site" evidence="5">
    <location>
        <position position="130"/>
    </location>
    <ligand>
        <name>Cu cation</name>
        <dbReference type="ChEBI" id="CHEBI:23378"/>
    </ligand>
</feature>
<dbReference type="CDD" id="cd13921">
    <property type="entry name" value="Amicyanin"/>
    <property type="match status" value="1"/>
</dbReference>
<feature type="binding site" evidence="5">
    <location>
        <position position="88"/>
    </location>
    <ligand>
        <name>Cu cation</name>
        <dbReference type="ChEBI" id="CHEBI:23378"/>
    </ligand>
</feature>
<dbReference type="AlphaFoldDB" id="A0A5E4S393"/>
<proteinExistence type="predicted"/>
<dbReference type="EMBL" id="CABPSA010000001">
    <property type="protein sequence ID" value="VVD69651.1"/>
    <property type="molecule type" value="Genomic_DNA"/>
</dbReference>
<comment type="subcellular location">
    <subcellularLocation>
        <location evidence="1">Periplasm</location>
    </subcellularLocation>
</comment>
<dbReference type="PRINTS" id="PR00155">
    <property type="entry name" value="AMICYANIN"/>
</dbReference>
<evidence type="ECO:0000256" key="2">
    <source>
        <dbReference type="ARBA" id="ARBA00022448"/>
    </source>
</evidence>
<evidence type="ECO:0000256" key="5">
    <source>
        <dbReference type="PIRSR" id="PIRSR602386-1"/>
    </source>
</evidence>
<keyword evidence="3" id="KW-0574">Periplasm</keyword>
<dbReference type="GO" id="GO:0005507">
    <property type="term" value="F:copper ion binding"/>
    <property type="evidence" value="ECO:0007669"/>
    <property type="project" value="InterPro"/>
</dbReference>
<dbReference type="SUPFAM" id="SSF49503">
    <property type="entry name" value="Cupredoxins"/>
    <property type="match status" value="1"/>
</dbReference>
<accession>A0A5E4S393</accession>
<comment type="cofactor">
    <cofactor evidence="5">
        <name>Cu cation</name>
        <dbReference type="ChEBI" id="CHEBI:23378"/>
    </cofactor>
    <text evidence="5">Binds 1 copper ion per subunit.</text>
</comment>
<evidence type="ECO:0000256" key="4">
    <source>
        <dbReference type="ARBA" id="ARBA00022982"/>
    </source>
</evidence>
<organism evidence="7 8">
    <name type="scientific">Pandoraea commovens</name>
    <dbReference type="NCBI Taxonomy" id="2508289"/>
    <lineage>
        <taxon>Bacteria</taxon>
        <taxon>Pseudomonadati</taxon>
        <taxon>Pseudomonadota</taxon>
        <taxon>Betaproteobacteria</taxon>
        <taxon>Burkholderiales</taxon>
        <taxon>Burkholderiaceae</taxon>
        <taxon>Pandoraea</taxon>
    </lineage>
</organism>
<gene>
    <name evidence="7" type="ORF">PCO31010_00542</name>
</gene>
<keyword evidence="4" id="KW-0249">Electron transport</keyword>
<keyword evidence="5" id="KW-0479">Metal-binding</keyword>
<evidence type="ECO:0000256" key="3">
    <source>
        <dbReference type="ARBA" id="ARBA00022764"/>
    </source>
</evidence>
<dbReference type="InterPro" id="IPR028096">
    <property type="entry name" value="EfeO_Cupredoxin"/>
</dbReference>
<keyword evidence="2" id="KW-0813">Transport</keyword>
<name>A0A5E4S393_9BURK</name>
<dbReference type="PANTHER" id="PTHR36507">
    <property type="entry name" value="BLL1555 PROTEIN"/>
    <property type="match status" value="1"/>
</dbReference>
<evidence type="ECO:0000256" key="1">
    <source>
        <dbReference type="ARBA" id="ARBA00004418"/>
    </source>
</evidence>
<dbReference type="PANTHER" id="PTHR36507:SF1">
    <property type="entry name" value="BLL1555 PROTEIN"/>
    <property type="match status" value="1"/>
</dbReference>
<evidence type="ECO:0000313" key="8">
    <source>
        <dbReference type="Proteomes" id="UP000343335"/>
    </source>
</evidence>
<sequence length="137" mass="14324">MTRGAAMKSSSLSSSSRLSPHAAQRRTLLAGFAVAATGMLVLAGRAEAAAAATDSGAVHIDNFTFSPATLTVKAGTRVTWTNRDDEPHTVTSSSNPRTFASGALDTDGTFAFTFDKPGTYPYYCAIHPHMTGVIVVK</sequence>
<dbReference type="InterPro" id="IPR052721">
    <property type="entry name" value="ET_Amicyanin"/>
</dbReference>
<dbReference type="Pfam" id="PF13473">
    <property type="entry name" value="Cupredoxin_1"/>
    <property type="match status" value="1"/>
</dbReference>
<dbReference type="Gene3D" id="2.60.40.420">
    <property type="entry name" value="Cupredoxins - blue copper proteins"/>
    <property type="match status" value="1"/>
</dbReference>